<evidence type="ECO:0000256" key="1">
    <source>
        <dbReference type="SAM" id="MobiDB-lite"/>
    </source>
</evidence>
<feature type="region of interest" description="Disordered" evidence="1">
    <location>
        <begin position="250"/>
        <end position="273"/>
    </location>
</feature>
<dbReference type="InterPro" id="IPR000792">
    <property type="entry name" value="Tscrpt_reg_LuxR_C"/>
</dbReference>
<evidence type="ECO:0000313" key="3">
    <source>
        <dbReference type="EMBL" id="GAA3615396.1"/>
    </source>
</evidence>
<dbReference type="PANTHER" id="PTHR34293:SF1">
    <property type="entry name" value="HTH-TYPE TRANSCRIPTIONAL REGULATOR TRMBL2"/>
    <property type="match status" value="1"/>
</dbReference>
<feature type="domain" description="HTH luxR-type" evidence="2">
    <location>
        <begin position="273"/>
        <end position="326"/>
    </location>
</feature>
<dbReference type="PANTHER" id="PTHR34293">
    <property type="entry name" value="HTH-TYPE TRANSCRIPTIONAL REGULATOR TRMBL2"/>
    <property type="match status" value="1"/>
</dbReference>
<dbReference type="SUPFAM" id="SSF46894">
    <property type="entry name" value="C-terminal effector domain of the bipartite response regulators"/>
    <property type="match status" value="1"/>
</dbReference>
<protein>
    <submittedName>
        <fullName evidence="3">LuxR family transcriptional regulator</fullName>
    </submittedName>
</protein>
<reference evidence="4" key="1">
    <citation type="journal article" date="2019" name="Int. J. Syst. Evol. Microbiol.">
        <title>The Global Catalogue of Microorganisms (GCM) 10K type strain sequencing project: providing services to taxonomists for standard genome sequencing and annotation.</title>
        <authorList>
            <consortium name="The Broad Institute Genomics Platform"/>
            <consortium name="The Broad Institute Genome Sequencing Center for Infectious Disease"/>
            <person name="Wu L."/>
            <person name="Ma J."/>
        </authorList>
    </citation>
    <scope>NUCLEOTIDE SEQUENCE [LARGE SCALE GENOMIC DNA]</scope>
    <source>
        <strain evidence="4">JCM 17326</strain>
    </source>
</reference>
<feature type="compositionally biased region" description="Basic and acidic residues" evidence="1">
    <location>
        <begin position="256"/>
        <end position="273"/>
    </location>
</feature>
<accession>A0ABP6ZPR6</accession>
<dbReference type="RefSeq" id="WP_345577039.1">
    <property type="nucleotide sequence ID" value="NZ_BAABDQ010000052.1"/>
</dbReference>
<comment type="caution">
    <text evidence="3">The sequence shown here is derived from an EMBL/GenBank/DDBJ whole genome shotgun (WGS) entry which is preliminary data.</text>
</comment>
<evidence type="ECO:0000313" key="4">
    <source>
        <dbReference type="Proteomes" id="UP001500630"/>
    </source>
</evidence>
<keyword evidence="4" id="KW-1185">Reference proteome</keyword>
<sequence>MTSLGAIGLGPDEEALYELLLDRSPATLGQLTAAWPRADLRPLLAALERKGLLSTSPGPPPAYTAVAPEIALDVLLLAAERDLLRVRERARALEEVFQERARERTPPVVVEVVTGRRAVEQRHAQIQYAARQQLRCLSKHPYFDPLGSVAAQHELLERGITSRLIYEREFVAAEGALRQIEEMVEAGQQARVLPELPMKLYVVDDRLALLLLRHEPADALSALVIHPSGLLEALIRLFEGLWQRALPFSPTSSARDASRGSRDSRNSRSSQDSRDDARLVALLLSGLTDEAIARQLGIGHRTAERRIAGLMARLGARTRFQAGVQAARNGPRTEPHDS</sequence>
<name>A0ABP6ZPR6_9ACTN</name>
<dbReference type="Proteomes" id="UP001500630">
    <property type="component" value="Unassembled WGS sequence"/>
</dbReference>
<dbReference type="InterPro" id="IPR051797">
    <property type="entry name" value="TrmB-like"/>
</dbReference>
<organism evidence="3 4">
    <name type="scientific">Nonomuraea rosea</name>
    <dbReference type="NCBI Taxonomy" id="638574"/>
    <lineage>
        <taxon>Bacteria</taxon>
        <taxon>Bacillati</taxon>
        <taxon>Actinomycetota</taxon>
        <taxon>Actinomycetes</taxon>
        <taxon>Streptosporangiales</taxon>
        <taxon>Streptosporangiaceae</taxon>
        <taxon>Nonomuraea</taxon>
    </lineage>
</organism>
<dbReference type="Gene3D" id="1.10.10.10">
    <property type="entry name" value="Winged helix-like DNA-binding domain superfamily/Winged helix DNA-binding domain"/>
    <property type="match status" value="2"/>
</dbReference>
<proteinExistence type="predicted"/>
<dbReference type="EMBL" id="BAABDQ010000052">
    <property type="protein sequence ID" value="GAA3615396.1"/>
    <property type="molecule type" value="Genomic_DNA"/>
</dbReference>
<gene>
    <name evidence="3" type="ORF">GCM10022419_120910</name>
</gene>
<dbReference type="InterPro" id="IPR016032">
    <property type="entry name" value="Sig_transdc_resp-reg_C-effctor"/>
</dbReference>
<dbReference type="InterPro" id="IPR036388">
    <property type="entry name" value="WH-like_DNA-bd_sf"/>
</dbReference>
<evidence type="ECO:0000259" key="2">
    <source>
        <dbReference type="SMART" id="SM00421"/>
    </source>
</evidence>
<dbReference type="SMART" id="SM00421">
    <property type="entry name" value="HTH_LUXR"/>
    <property type="match status" value="1"/>
</dbReference>